<dbReference type="Gene3D" id="3.30.710.10">
    <property type="entry name" value="Potassium Channel Kv1.1, Chain A"/>
    <property type="match status" value="1"/>
</dbReference>
<proteinExistence type="predicted"/>
<protein>
    <recommendedName>
        <fullName evidence="4">BTB domain-containing protein</fullName>
    </recommendedName>
</protein>
<evidence type="ECO:0000313" key="2">
    <source>
        <dbReference type="EMBL" id="KAK7466388.1"/>
    </source>
</evidence>
<evidence type="ECO:0000313" key="3">
    <source>
        <dbReference type="Proteomes" id="UP001498398"/>
    </source>
</evidence>
<organism evidence="2 3">
    <name type="scientific">Marasmiellus scandens</name>
    <dbReference type="NCBI Taxonomy" id="2682957"/>
    <lineage>
        <taxon>Eukaryota</taxon>
        <taxon>Fungi</taxon>
        <taxon>Dikarya</taxon>
        <taxon>Basidiomycota</taxon>
        <taxon>Agaricomycotina</taxon>
        <taxon>Agaricomycetes</taxon>
        <taxon>Agaricomycetidae</taxon>
        <taxon>Agaricales</taxon>
        <taxon>Marasmiineae</taxon>
        <taxon>Omphalotaceae</taxon>
        <taxon>Marasmiellus</taxon>
    </lineage>
</organism>
<feature type="region of interest" description="Disordered" evidence="1">
    <location>
        <begin position="1"/>
        <end position="31"/>
    </location>
</feature>
<dbReference type="InterPro" id="IPR011333">
    <property type="entry name" value="SKP1/BTB/POZ_sf"/>
</dbReference>
<evidence type="ECO:0000256" key="1">
    <source>
        <dbReference type="SAM" id="MobiDB-lite"/>
    </source>
</evidence>
<keyword evidence="3" id="KW-1185">Reference proteome</keyword>
<reference evidence="2 3" key="1">
    <citation type="submission" date="2024-01" db="EMBL/GenBank/DDBJ databases">
        <title>A draft genome for the cacao thread blight pathogen Marasmiellus scandens.</title>
        <authorList>
            <person name="Baruah I.K."/>
            <person name="Leung J."/>
            <person name="Bukari Y."/>
            <person name="Amoako-Attah I."/>
            <person name="Meinhardt L.W."/>
            <person name="Bailey B.A."/>
            <person name="Cohen S.P."/>
        </authorList>
    </citation>
    <scope>NUCLEOTIDE SEQUENCE [LARGE SCALE GENOMIC DNA]</scope>
    <source>
        <strain evidence="2 3">GH-19</strain>
    </source>
</reference>
<feature type="compositionally biased region" description="Low complexity" evidence="1">
    <location>
        <begin position="15"/>
        <end position="30"/>
    </location>
</feature>
<dbReference type="EMBL" id="JBANRG010000005">
    <property type="protein sequence ID" value="KAK7466388.1"/>
    <property type="molecule type" value="Genomic_DNA"/>
</dbReference>
<sequence length="461" mass="51184">MEDQASYNPHPSPSIPSSSSSESRRNSFQSGPTTMHALTAISSALFDVDGVPLHRHPDLWFEDGSVICRAENTLFFVHMSQLARHSVCFRDMFSIGTHSPDPRSSIRSESGTIEFSDYPVITLHDSAEDLGNLFTALYDGPNFGNNDPNDFRVVSGVLRLSTKYIVDSLREKAIVHLSQAWPTTLRGWDTREDIARAFEMKTGSSSGHMYPSPIAVINLAREVDAPTLLPSAFYDLCRYTCSQIFEPSEDDPLYYVPSNISSTPHSPAPHCPIQLSLTDTQRLCLGKESALNAITTLIQSMSHSQSIRNSGVQLQSAFSLSHPLAPNPTHSSLIPHASGHHNPYHIHFANHRRSSSNLICISAAACRKDFSELVELATQHYVFDRERGFSDPLYVAEELGQLKSVEFSNSDAPECKACARSLELWAARERERIWRMVPVWFRLSADVGAERAASPPVVDIN</sequence>
<name>A0ABR1JS64_9AGAR</name>
<dbReference type="Proteomes" id="UP001498398">
    <property type="component" value="Unassembled WGS sequence"/>
</dbReference>
<evidence type="ECO:0008006" key="4">
    <source>
        <dbReference type="Google" id="ProtNLM"/>
    </source>
</evidence>
<accession>A0ABR1JS64</accession>
<gene>
    <name evidence="2" type="ORF">VKT23_005111</name>
</gene>
<comment type="caution">
    <text evidence="2">The sequence shown here is derived from an EMBL/GenBank/DDBJ whole genome shotgun (WGS) entry which is preliminary data.</text>
</comment>